<reference evidence="2 3" key="1">
    <citation type="journal article" date="2018" name="Gigascience">
        <title>Genomes of trombidid mites reveal novel predicted allergens and laterally-transferred genes associated with secondary metabolism.</title>
        <authorList>
            <person name="Dong X."/>
            <person name="Chaisiri K."/>
            <person name="Xia D."/>
            <person name="Armstrong S.D."/>
            <person name="Fang Y."/>
            <person name="Donnelly M.J."/>
            <person name="Kadowaki T."/>
            <person name="McGarry J.W."/>
            <person name="Darby A.C."/>
            <person name="Makepeace B.L."/>
        </authorList>
    </citation>
    <scope>NUCLEOTIDE SEQUENCE [LARGE SCALE GENOMIC DNA]</scope>
    <source>
        <strain evidence="2">UoL-UT</strain>
    </source>
</reference>
<sequence>MIKPVLSFEYVVKNSKDFVNKLFKINIETSDILISADVVNLYPSIPQNEAINHVVNVLHDKTKFQDDEIIKLLNLIYDSAFFKYNNHYYKQVSGLPMGANNSPILAECSNQLKEFGKYINSLRNVLIKRNNNYLQTTVYRKESHSNRYLNFNSYNPFCHKKSVITALIQRAFNIISSVEDITKELDYIRCTLTGNNYPLDLINKIIKETQLKIIDTEAENENTNTKPLVMPYINGVTEPISRLFHKYNINIFHKSNKQIKHFFNNKAIKINKNVVYEVNCKDCPAIYIGQTKRDLTIRMKEHRDAIFTDPNKSAVATHSVDHCHCVNFNHPNKTGL</sequence>
<dbReference type="PROSITE" id="PS50164">
    <property type="entry name" value="GIY_YIG"/>
    <property type="match status" value="1"/>
</dbReference>
<keyword evidence="2" id="KW-0808">Transferase</keyword>
<keyword evidence="2" id="KW-0695">RNA-directed DNA polymerase</keyword>
<gene>
    <name evidence="2" type="ORF">B4U80_07365</name>
</gene>
<dbReference type="VEuPathDB" id="VectorBase:LDEU011147"/>
<dbReference type="InterPro" id="IPR058912">
    <property type="entry name" value="HTH_animal"/>
</dbReference>
<feature type="domain" description="GIY-YIG" evidence="1">
    <location>
        <begin position="271"/>
        <end position="336"/>
    </location>
</feature>
<dbReference type="AlphaFoldDB" id="A0A443S076"/>
<evidence type="ECO:0000313" key="3">
    <source>
        <dbReference type="Proteomes" id="UP000288716"/>
    </source>
</evidence>
<dbReference type="PANTHER" id="PTHR21301">
    <property type="entry name" value="REVERSE TRANSCRIPTASE"/>
    <property type="match status" value="1"/>
</dbReference>
<dbReference type="EMBL" id="NCKV01014857">
    <property type="protein sequence ID" value="RWS20893.1"/>
    <property type="molecule type" value="Genomic_DNA"/>
</dbReference>
<dbReference type="Proteomes" id="UP000288716">
    <property type="component" value="Unassembled WGS sequence"/>
</dbReference>
<keyword evidence="2" id="KW-0548">Nucleotidyltransferase</keyword>
<dbReference type="GO" id="GO:0003964">
    <property type="term" value="F:RNA-directed DNA polymerase activity"/>
    <property type="evidence" value="ECO:0007669"/>
    <property type="project" value="UniProtKB-KW"/>
</dbReference>
<organism evidence="2 3">
    <name type="scientific">Leptotrombidium deliense</name>
    <dbReference type="NCBI Taxonomy" id="299467"/>
    <lineage>
        <taxon>Eukaryota</taxon>
        <taxon>Metazoa</taxon>
        <taxon>Ecdysozoa</taxon>
        <taxon>Arthropoda</taxon>
        <taxon>Chelicerata</taxon>
        <taxon>Arachnida</taxon>
        <taxon>Acari</taxon>
        <taxon>Acariformes</taxon>
        <taxon>Trombidiformes</taxon>
        <taxon>Prostigmata</taxon>
        <taxon>Anystina</taxon>
        <taxon>Parasitengona</taxon>
        <taxon>Trombiculoidea</taxon>
        <taxon>Trombiculidae</taxon>
        <taxon>Leptotrombidium</taxon>
    </lineage>
</organism>
<dbReference type="PANTHER" id="PTHR21301:SF11">
    <property type="entry name" value="GIY-YIG DOMAIN-CONTAINING PROTEIN"/>
    <property type="match status" value="1"/>
</dbReference>
<comment type="caution">
    <text evidence="2">The sequence shown here is derived from an EMBL/GenBank/DDBJ whole genome shotgun (WGS) entry which is preliminary data.</text>
</comment>
<dbReference type="OrthoDB" id="6513546at2759"/>
<keyword evidence="3" id="KW-1185">Reference proteome</keyword>
<evidence type="ECO:0000259" key="1">
    <source>
        <dbReference type="PROSITE" id="PS50164"/>
    </source>
</evidence>
<dbReference type="Pfam" id="PF26215">
    <property type="entry name" value="HTH_animal"/>
    <property type="match status" value="1"/>
</dbReference>
<proteinExistence type="predicted"/>
<dbReference type="InterPro" id="IPR000305">
    <property type="entry name" value="GIY-YIG_endonuc"/>
</dbReference>
<name>A0A443S076_9ACAR</name>
<dbReference type="STRING" id="299467.A0A443S076"/>
<accession>A0A443S076</accession>
<protein>
    <submittedName>
        <fullName evidence="2">Reverse transcriptase-like protein</fullName>
    </submittedName>
</protein>
<evidence type="ECO:0000313" key="2">
    <source>
        <dbReference type="EMBL" id="RWS20893.1"/>
    </source>
</evidence>